<dbReference type="Proteomes" id="UP000451386">
    <property type="component" value="Unassembled WGS sequence"/>
</dbReference>
<sequence>MAEYSGSSGYAEYEYLGTANGTSFAKRHPYLLWQIIGWSILLADAVFFVVAALQDFGEWCYPVIVFPFIAALFAVIGSPFLIYFSRKAKIPQAASKREASVVRSHITMISQIRGESHPVLMALLIIALALGLLVLTLQLGMRGYILPGFLAMVAMVVVPFVVYAQYSAAQRKRFMAVPDAAYLVGVHYADQSRYESVELRETDALMMPVPAKPSTAMLDFVYNWLREYLATDWLTVTVLSFDDLLRSGVVVNDSDTEDTDPTASFPLIPARQFNLDGDARAQLDEESKAIGAFWLSRWRGYTQM</sequence>
<feature type="transmembrane region" description="Helical" evidence="1">
    <location>
        <begin position="59"/>
        <end position="84"/>
    </location>
</feature>
<dbReference type="AlphaFoldDB" id="A0A7J5TLU8"/>
<feature type="transmembrane region" description="Helical" evidence="1">
    <location>
        <begin position="30"/>
        <end position="53"/>
    </location>
</feature>
<reference evidence="2 3" key="1">
    <citation type="journal article" date="2019" name="Nat. Med.">
        <title>A library of human gut bacterial isolates paired with longitudinal multiomics data enables mechanistic microbiome research.</title>
        <authorList>
            <person name="Poyet M."/>
            <person name="Groussin M."/>
            <person name="Gibbons S.M."/>
            <person name="Avila-Pacheco J."/>
            <person name="Jiang X."/>
            <person name="Kearney S.M."/>
            <person name="Perrotta A.R."/>
            <person name="Berdy B."/>
            <person name="Zhao S."/>
            <person name="Lieberman T.D."/>
            <person name="Swanson P.K."/>
            <person name="Smith M."/>
            <person name="Roesemann S."/>
            <person name="Alexander J.E."/>
            <person name="Rich S.A."/>
            <person name="Livny J."/>
            <person name="Vlamakis H."/>
            <person name="Clish C."/>
            <person name="Bullock K."/>
            <person name="Deik A."/>
            <person name="Scott J."/>
            <person name="Pierce K.A."/>
            <person name="Xavier R.J."/>
            <person name="Alm E.J."/>
        </authorList>
    </citation>
    <scope>NUCLEOTIDE SEQUENCE [LARGE SCALE GENOMIC DNA]</scope>
    <source>
        <strain evidence="2 3">BIOML-A13</strain>
    </source>
</reference>
<comment type="caution">
    <text evidence="2">The sequence shown here is derived from an EMBL/GenBank/DDBJ whole genome shotgun (WGS) entry which is preliminary data.</text>
</comment>
<evidence type="ECO:0000313" key="2">
    <source>
        <dbReference type="EMBL" id="KAB7486094.1"/>
    </source>
</evidence>
<proteinExistence type="predicted"/>
<organism evidence="2 3">
    <name type="scientific">Bifidobacterium bifidum</name>
    <dbReference type="NCBI Taxonomy" id="1681"/>
    <lineage>
        <taxon>Bacteria</taxon>
        <taxon>Bacillati</taxon>
        <taxon>Actinomycetota</taxon>
        <taxon>Actinomycetes</taxon>
        <taxon>Bifidobacteriales</taxon>
        <taxon>Bifidobacteriaceae</taxon>
        <taxon>Bifidobacterium</taxon>
    </lineage>
</organism>
<keyword evidence="1" id="KW-0472">Membrane</keyword>
<feature type="transmembrane region" description="Helical" evidence="1">
    <location>
        <begin position="145"/>
        <end position="166"/>
    </location>
</feature>
<accession>A0A7J5TLU8</accession>
<feature type="transmembrane region" description="Helical" evidence="1">
    <location>
        <begin position="119"/>
        <end position="139"/>
    </location>
</feature>
<gene>
    <name evidence="2" type="ORF">GBA83_09335</name>
</gene>
<evidence type="ECO:0000256" key="1">
    <source>
        <dbReference type="SAM" id="Phobius"/>
    </source>
</evidence>
<keyword evidence="1" id="KW-1133">Transmembrane helix</keyword>
<name>A0A7J5TLU8_BIFBI</name>
<keyword evidence="1" id="KW-0812">Transmembrane</keyword>
<dbReference type="EMBL" id="WDOP01000012">
    <property type="protein sequence ID" value="KAB7486094.1"/>
    <property type="molecule type" value="Genomic_DNA"/>
</dbReference>
<evidence type="ECO:0000313" key="3">
    <source>
        <dbReference type="Proteomes" id="UP000451386"/>
    </source>
</evidence>
<protein>
    <submittedName>
        <fullName evidence="2">Uncharacterized protein</fullName>
    </submittedName>
</protein>